<feature type="region of interest" description="Disordered" evidence="1">
    <location>
        <begin position="346"/>
        <end position="375"/>
    </location>
</feature>
<dbReference type="AlphaFoldDB" id="A0A6J4SB59"/>
<dbReference type="EMBL" id="CADCVS010000182">
    <property type="protein sequence ID" value="CAA9487983.1"/>
    <property type="molecule type" value="Genomic_DNA"/>
</dbReference>
<evidence type="ECO:0000259" key="2">
    <source>
        <dbReference type="Pfam" id="PF00149"/>
    </source>
</evidence>
<dbReference type="GO" id="GO:0016787">
    <property type="term" value="F:hydrolase activity"/>
    <property type="evidence" value="ECO:0007669"/>
    <property type="project" value="InterPro"/>
</dbReference>
<dbReference type="SUPFAM" id="SSF56300">
    <property type="entry name" value="Metallo-dependent phosphatases"/>
    <property type="match status" value="1"/>
</dbReference>
<dbReference type="InterPro" id="IPR004843">
    <property type="entry name" value="Calcineurin-like_PHP"/>
</dbReference>
<sequence length="375" mass="39542">MRTLVISDLHIGAASGADLLRRPDLREPLMAAVGEVDRLVILGDAVELRDSPQRGVAEVAGPFFSELGEALGADGELVLVPGNHDHGLVAGWIDGRLQTEASGFLGLEQRVEPADAGRLAAVLAERAAPARVSVAYPGLWLRDDVYALHGHYSDVHTTVPTFERLASGVMARFAAPLPDEGATPDDYEAILAPLYAWIHAVAQRAGDDSVVAAGAGASARAWVALAGGPNGGRRPLRSLALGAGYVSAVGVINLAGLGPISRDLSGASLRRGGLRGIGEVLRRLGVTAPHVVWGHSHRSGPHPADDLREWTAPTGSRIHNTGSWVYQRHFLTGAPNESPYWPGTAVEVDDDGRPPRLRRLLGDRGHEVLSAPRPG</sequence>
<organism evidence="3">
    <name type="scientific">uncultured Solirubrobacteraceae bacterium</name>
    <dbReference type="NCBI Taxonomy" id="1162706"/>
    <lineage>
        <taxon>Bacteria</taxon>
        <taxon>Bacillati</taxon>
        <taxon>Actinomycetota</taxon>
        <taxon>Thermoleophilia</taxon>
        <taxon>Solirubrobacterales</taxon>
        <taxon>Solirubrobacteraceae</taxon>
        <taxon>environmental samples</taxon>
    </lineage>
</organism>
<name>A0A6J4SB59_9ACTN</name>
<gene>
    <name evidence="3" type="ORF">AVDCRST_MAG30-1205</name>
</gene>
<proteinExistence type="predicted"/>
<reference evidence="3" key="1">
    <citation type="submission" date="2020-02" db="EMBL/GenBank/DDBJ databases">
        <authorList>
            <person name="Meier V. D."/>
        </authorList>
    </citation>
    <scope>NUCLEOTIDE SEQUENCE</scope>
    <source>
        <strain evidence="3">AVDCRST_MAG30</strain>
    </source>
</reference>
<evidence type="ECO:0000256" key="1">
    <source>
        <dbReference type="SAM" id="MobiDB-lite"/>
    </source>
</evidence>
<evidence type="ECO:0000313" key="3">
    <source>
        <dbReference type="EMBL" id="CAA9487983.1"/>
    </source>
</evidence>
<dbReference type="Pfam" id="PF00149">
    <property type="entry name" value="Metallophos"/>
    <property type="match status" value="1"/>
</dbReference>
<protein>
    <recommendedName>
        <fullName evidence="2">Calcineurin-like phosphoesterase domain-containing protein</fullName>
    </recommendedName>
</protein>
<feature type="domain" description="Calcineurin-like phosphoesterase" evidence="2">
    <location>
        <begin position="1"/>
        <end position="297"/>
    </location>
</feature>
<dbReference type="InterPro" id="IPR029052">
    <property type="entry name" value="Metallo-depent_PP-like"/>
</dbReference>
<dbReference type="Gene3D" id="3.60.21.10">
    <property type="match status" value="1"/>
</dbReference>
<accession>A0A6J4SB59</accession>